<evidence type="ECO:0000313" key="2">
    <source>
        <dbReference type="Proteomes" id="UP001156881"/>
    </source>
</evidence>
<comment type="caution">
    <text evidence="1">The sequence shown here is derived from an EMBL/GenBank/DDBJ whole genome shotgun (WGS) entry which is preliminary data.</text>
</comment>
<evidence type="ECO:0000313" key="1">
    <source>
        <dbReference type="EMBL" id="GLS43629.1"/>
    </source>
</evidence>
<organism evidence="1 2">
    <name type="scientific">Methylobacterium brachythecii</name>
    <dbReference type="NCBI Taxonomy" id="1176177"/>
    <lineage>
        <taxon>Bacteria</taxon>
        <taxon>Pseudomonadati</taxon>
        <taxon>Pseudomonadota</taxon>
        <taxon>Alphaproteobacteria</taxon>
        <taxon>Hyphomicrobiales</taxon>
        <taxon>Methylobacteriaceae</taxon>
        <taxon>Methylobacterium</taxon>
    </lineage>
</organism>
<keyword evidence="2" id="KW-1185">Reference proteome</keyword>
<protein>
    <recommendedName>
        <fullName evidence="3">WYL domain-containing protein</fullName>
    </recommendedName>
</protein>
<proteinExistence type="predicted"/>
<name>A0ABQ6CZX2_9HYPH</name>
<sequence length="161" mass="18816">MEALSKPLRDGAITRIEIELGPRELPMRQLYGTRGFLAWLDERARGQEPSSIDSDTTPLEQIDDLFYRYVAGRTLTHRREFRCVKVEKNPVWEFKTPDVRIFGWFPMKDCFVAVYGDSADRVKDHDLYRGYRLEVRRIRREMGVEESLYGEGSVPNDVLSP</sequence>
<evidence type="ECO:0008006" key="3">
    <source>
        <dbReference type="Google" id="ProtNLM"/>
    </source>
</evidence>
<dbReference type="Proteomes" id="UP001156881">
    <property type="component" value="Unassembled WGS sequence"/>
</dbReference>
<accession>A0ABQ6CZX2</accession>
<dbReference type="EMBL" id="BSPG01000006">
    <property type="protein sequence ID" value="GLS43629.1"/>
    <property type="molecule type" value="Genomic_DNA"/>
</dbReference>
<reference evidence="2" key="1">
    <citation type="journal article" date="2019" name="Int. J. Syst. Evol. Microbiol.">
        <title>The Global Catalogue of Microorganisms (GCM) 10K type strain sequencing project: providing services to taxonomists for standard genome sequencing and annotation.</title>
        <authorList>
            <consortium name="The Broad Institute Genomics Platform"/>
            <consortium name="The Broad Institute Genome Sequencing Center for Infectious Disease"/>
            <person name="Wu L."/>
            <person name="Ma J."/>
        </authorList>
    </citation>
    <scope>NUCLEOTIDE SEQUENCE [LARGE SCALE GENOMIC DNA]</scope>
    <source>
        <strain evidence="2">NBRC 107710</strain>
    </source>
</reference>
<gene>
    <name evidence="1" type="ORF">GCM10007884_16140</name>
</gene>